<keyword evidence="5" id="KW-0804">Transcription</keyword>
<dbReference type="AlphaFoldDB" id="A0AAE9Y5N7"/>
<dbReference type="InterPro" id="IPR007627">
    <property type="entry name" value="RNA_pol_sigma70_r2"/>
</dbReference>
<name>A0AAE9Y5N7_9ACTN</name>
<dbReference type="Proteomes" id="UP001216390">
    <property type="component" value="Chromosome"/>
</dbReference>
<organism evidence="9 10">
    <name type="scientific">Iamia majanohamensis</name>
    <dbReference type="NCBI Taxonomy" id="467976"/>
    <lineage>
        <taxon>Bacteria</taxon>
        <taxon>Bacillati</taxon>
        <taxon>Actinomycetota</taxon>
        <taxon>Acidimicrobiia</taxon>
        <taxon>Acidimicrobiales</taxon>
        <taxon>Iamiaceae</taxon>
        <taxon>Iamia</taxon>
    </lineage>
</organism>
<proteinExistence type="inferred from homology"/>
<dbReference type="GO" id="GO:0016987">
    <property type="term" value="F:sigma factor activity"/>
    <property type="evidence" value="ECO:0007669"/>
    <property type="project" value="UniProtKB-KW"/>
</dbReference>
<dbReference type="InterPro" id="IPR014284">
    <property type="entry name" value="RNA_pol_sigma-70_dom"/>
</dbReference>
<evidence type="ECO:0000313" key="9">
    <source>
        <dbReference type="EMBL" id="WCO66975.1"/>
    </source>
</evidence>
<dbReference type="InterPro" id="IPR013324">
    <property type="entry name" value="RNA_pol_sigma_r3/r4-like"/>
</dbReference>
<evidence type="ECO:0000259" key="7">
    <source>
        <dbReference type="Pfam" id="PF04542"/>
    </source>
</evidence>
<comment type="similarity">
    <text evidence="1">Belongs to the sigma-70 factor family. ECF subfamily.</text>
</comment>
<evidence type="ECO:0000313" key="10">
    <source>
        <dbReference type="Proteomes" id="UP001216390"/>
    </source>
</evidence>
<protein>
    <submittedName>
        <fullName evidence="9">Sigma-70 family RNA polymerase sigma factor</fullName>
    </submittedName>
</protein>
<evidence type="ECO:0000256" key="2">
    <source>
        <dbReference type="ARBA" id="ARBA00023015"/>
    </source>
</evidence>
<dbReference type="KEGG" id="ima:PO878_20995"/>
<reference evidence="9" key="1">
    <citation type="submission" date="2023-01" db="EMBL/GenBank/DDBJ databases">
        <title>The diversity of Class Acidimicrobiia in South China Sea sediment environments and the proposal of Iamia marina sp. nov., a novel species of the genus Iamia.</title>
        <authorList>
            <person name="He Y."/>
            <person name="Tian X."/>
        </authorList>
    </citation>
    <scope>NUCLEOTIDE SEQUENCE</scope>
    <source>
        <strain evidence="9">DSM 19957</strain>
    </source>
</reference>
<dbReference type="EMBL" id="CP116942">
    <property type="protein sequence ID" value="WCO66975.1"/>
    <property type="molecule type" value="Genomic_DNA"/>
</dbReference>
<feature type="region of interest" description="Disordered" evidence="6">
    <location>
        <begin position="95"/>
        <end position="115"/>
    </location>
</feature>
<dbReference type="SUPFAM" id="SSF88946">
    <property type="entry name" value="Sigma2 domain of RNA polymerase sigma factors"/>
    <property type="match status" value="1"/>
</dbReference>
<dbReference type="GO" id="GO:0006352">
    <property type="term" value="P:DNA-templated transcription initiation"/>
    <property type="evidence" value="ECO:0007669"/>
    <property type="project" value="InterPro"/>
</dbReference>
<dbReference type="Gene3D" id="1.10.1740.10">
    <property type="match status" value="1"/>
</dbReference>
<dbReference type="RefSeq" id="WP_272736497.1">
    <property type="nucleotide sequence ID" value="NZ_CP116942.1"/>
</dbReference>
<dbReference type="PANTHER" id="PTHR43133">
    <property type="entry name" value="RNA POLYMERASE ECF-TYPE SIGMA FACTO"/>
    <property type="match status" value="1"/>
</dbReference>
<gene>
    <name evidence="9" type="ORF">PO878_20995</name>
</gene>
<dbReference type="GO" id="GO:0003677">
    <property type="term" value="F:DNA binding"/>
    <property type="evidence" value="ECO:0007669"/>
    <property type="project" value="UniProtKB-KW"/>
</dbReference>
<evidence type="ECO:0000256" key="1">
    <source>
        <dbReference type="ARBA" id="ARBA00010641"/>
    </source>
</evidence>
<dbReference type="InterPro" id="IPR013325">
    <property type="entry name" value="RNA_pol_sigma_r2"/>
</dbReference>
<dbReference type="InterPro" id="IPR013249">
    <property type="entry name" value="RNA_pol_sigma70_r4_t2"/>
</dbReference>
<evidence type="ECO:0000256" key="4">
    <source>
        <dbReference type="ARBA" id="ARBA00023125"/>
    </source>
</evidence>
<dbReference type="Pfam" id="PF04542">
    <property type="entry name" value="Sigma70_r2"/>
    <property type="match status" value="1"/>
</dbReference>
<feature type="domain" description="RNA polymerase sigma factor 70 region 4 type 2" evidence="8">
    <location>
        <begin position="126"/>
        <end position="176"/>
    </location>
</feature>
<keyword evidence="3" id="KW-0731">Sigma factor</keyword>
<dbReference type="SUPFAM" id="SSF88659">
    <property type="entry name" value="Sigma3 and sigma4 domains of RNA polymerase sigma factors"/>
    <property type="match status" value="1"/>
</dbReference>
<keyword evidence="4" id="KW-0238">DNA-binding</keyword>
<sequence length="194" mass="20640">MTDREEAEALFSAARAGSSEAWADLYALVRPALFRYARLRLATDDQAEDAVSETMARAIGAADRYQPGAGPVAWLVGICRNVVFETYRSGGRVRTTDPGLLSLGTAPTPEPGPAETALHREEEQGLRAAFDRLGPDDREVLVLRVVVGLDAEESAAALGKRAGAVRMAQSRALGRLRALLEETGPAPQGEVTGP</sequence>
<evidence type="ECO:0000259" key="8">
    <source>
        <dbReference type="Pfam" id="PF08281"/>
    </source>
</evidence>
<evidence type="ECO:0000256" key="5">
    <source>
        <dbReference type="ARBA" id="ARBA00023163"/>
    </source>
</evidence>
<dbReference type="InterPro" id="IPR039425">
    <property type="entry name" value="RNA_pol_sigma-70-like"/>
</dbReference>
<evidence type="ECO:0000256" key="3">
    <source>
        <dbReference type="ARBA" id="ARBA00023082"/>
    </source>
</evidence>
<keyword evidence="2" id="KW-0805">Transcription regulation</keyword>
<dbReference type="Gene3D" id="1.10.10.10">
    <property type="entry name" value="Winged helix-like DNA-binding domain superfamily/Winged helix DNA-binding domain"/>
    <property type="match status" value="1"/>
</dbReference>
<dbReference type="InterPro" id="IPR036388">
    <property type="entry name" value="WH-like_DNA-bd_sf"/>
</dbReference>
<dbReference type="NCBIfam" id="TIGR02937">
    <property type="entry name" value="sigma70-ECF"/>
    <property type="match status" value="1"/>
</dbReference>
<accession>A0AAE9Y5N7</accession>
<dbReference type="Pfam" id="PF08281">
    <property type="entry name" value="Sigma70_r4_2"/>
    <property type="match status" value="1"/>
</dbReference>
<feature type="domain" description="RNA polymerase sigma-70 region 2" evidence="7">
    <location>
        <begin position="25"/>
        <end position="92"/>
    </location>
</feature>
<evidence type="ECO:0000256" key="6">
    <source>
        <dbReference type="SAM" id="MobiDB-lite"/>
    </source>
</evidence>
<keyword evidence="10" id="KW-1185">Reference proteome</keyword>
<dbReference type="PANTHER" id="PTHR43133:SF58">
    <property type="entry name" value="ECF RNA POLYMERASE SIGMA FACTOR SIGD"/>
    <property type="match status" value="1"/>
</dbReference>